<keyword evidence="1" id="KW-0347">Helicase</keyword>
<organism evidence="1">
    <name type="scientific">Schistosoma haematobium</name>
    <name type="common">Blood fluke</name>
    <dbReference type="NCBI Taxonomy" id="6185"/>
    <lineage>
        <taxon>Eukaryota</taxon>
        <taxon>Metazoa</taxon>
        <taxon>Spiralia</taxon>
        <taxon>Lophotrochozoa</taxon>
        <taxon>Platyhelminthes</taxon>
        <taxon>Trematoda</taxon>
        <taxon>Digenea</taxon>
        <taxon>Strigeidida</taxon>
        <taxon>Schistosomatoidea</taxon>
        <taxon>Schistosomatidae</taxon>
        <taxon>Schistosoma</taxon>
    </lineage>
</organism>
<keyword evidence="1" id="KW-0067">ATP-binding</keyword>
<name>A0A095C226_SCHHA</name>
<dbReference type="EMBL" id="KL250704">
    <property type="protein sequence ID" value="KGB35668.1"/>
    <property type="molecule type" value="Genomic_DNA"/>
</dbReference>
<dbReference type="GO" id="GO:0004386">
    <property type="term" value="F:helicase activity"/>
    <property type="evidence" value="ECO:0007669"/>
    <property type="project" value="UniProtKB-KW"/>
</dbReference>
<reference evidence="1" key="1">
    <citation type="journal article" date="2012" name="Nat. Genet.">
        <title>Whole-genome sequence of Schistosoma haematobium.</title>
        <authorList>
            <person name="Young N.D."/>
            <person name="Jex A.R."/>
            <person name="Li B."/>
            <person name="Liu S."/>
            <person name="Yang L."/>
            <person name="Xiong Z."/>
            <person name="Li Y."/>
            <person name="Cantacessi C."/>
            <person name="Hall R.S."/>
            <person name="Xu X."/>
            <person name="Chen F."/>
            <person name="Wu X."/>
            <person name="Zerlotini A."/>
            <person name="Oliveira G."/>
            <person name="Hofmann A."/>
            <person name="Zhang G."/>
            <person name="Fang X."/>
            <person name="Kang Y."/>
            <person name="Campbell B.E."/>
            <person name="Loukas A."/>
            <person name="Ranganathan S."/>
            <person name="Rollinson D."/>
            <person name="Rinaldi G."/>
            <person name="Brindley P.J."/>
            <person name="Yang H."/>
            <person name="Wang J."/>
            <person name="Wang J."/>
            <person name="Gasser R.B."/>
        </authorList>
    </citation>
    <scope>NUCLEOTIDE SEQUENCE [LARGE SCALE GENOMIC DNA]</scope>
</reference>
<dbReference type="AlphaFoldDB" id="A0A095C226"/>
<dbReference type="STRING" id="6185.A0A095C226"/>
<accession>A0A095C226</accession>
<evidence type="ECO:0000313" key="1">
    <source>
        <dbReference type="EMBL" id="KGB35668.1"/>
    </source>
</evidence>
<keyword evidence="1" id="KW-0547">Nucleotide-binding</keyword>
<protein>
    <submittedName>
        <fullName evidence="1">ATP-dependent RNA helicase DDX1</fullName>
    </submittedName>
</protein>
<gene>
    <name evidence="1" type="ORF">MS3_03914</name>
</gene>
<proteinExistence type="predicted"/>
<keyword evidence="1" id="KW-0378">Hydrolase</keyword>
<sequence length="118" mass="13554">MSLQKVWYHSNCSTRGRGCYNTRLLDQGGCCTWYNEPNLLSEIEEHLGVTIDTVDKNLTIPVDAFDGKVVYGQKLKKTAPKYESHVNILASSVKELDNLEKRSQQDFLRLRYDEELAI</sequence>